<dbReference type="SFLD" id="SFLDS00003">
    <property type="entry name" value="Haloacid_Dehalogenase"/>
    <property type="match status" value="1"/>
</dbReference>
<dbReference type="InterPro" id="IPR036412">
    <property type="entry name" value="HAD-like_sf"/>
</dbReference>
<dbReference type="SFLD" id="SFLDG01129">
    <property type="entry name" value="C1.5:_HAD__Beta-PGM__Phosphata"/>
    <property type="match status" value="1"/>
</dbReference>
<dbReference type="Proteomes" id="UP000199074">
    <property type="component" value="Unassembled WGS sequence"/>
</dbReference>
<protein>
    <submittedName>
        <fullName evidence="1">Putative hydrolase of the HAD superfamily</fullName>
    </submittedName>
</protein>
<dbReference type="NCBIfam" id="TIGR01509">
    <property type="entry name" value="HAD-SF-IA-v3"/>
    <property type="match status" value="1"/>
</dbReference>
<proteinExistence type="predicted"/>
<gene>
    <name evidence="1" type="ORF">SAMN05216456_1173</name>
</gene>
<dbReference type="EMBL" id="FPCK01000001">
    <property type="protein sequence ID" value="SFV30919.1"/>
    <property type="molecule type" value="Genomic_DNA"/>
</dbReference>
<accession>A0A1I7N8F9</accession>
<name>A0A1I7N8F9_9HYPH</name>
<reference evidence="1 2" key="1">
    <citation type="submission" date="2016-10" db="EMBL/GenBank/DDBJ databases">
        <authorList>
            <person name="de Groot N.N."/>
        </authorList>
    </citation>
    <scope>NUCLEOTIDE SEQUENCE [LARGE SCALE GENOMIC DNA]</scope>
    <source>
        <strain evidence="1 2">IPL20</strain>
    </source>
</reference>
<dbReference type="GO" id="GO:0016787">
    <property type="term" value="F:hydrolase activity"/>
    <property type="evidence" value="ECO:0007669"/>
    <property type="project" value="UniProtKB-KW"/>
</dbReference>
<dbReference type="InterPro" id="IPR023214">
    <property type="entry name" value="HAD_sf"/>
</dbReference>
<dbReference type="SUPFAM" id="SSF56784">
    <property type="entry name" value="HAD-like"/>
    <property type="match status" value="1"/>
</dbReference>
<keyword evidence="2" id="KW-1185">Reference proteome</keyword>
<dbReference type="AlphaFoldDB" id="A0A1I7N8F9"/>
<evidence type="ECO:0000313" key="1">
    <source>
        <dbReference type="EMBL" id="SFV30919.1"/>
    </source>
</evidence>
<dbReference type="OrthoDB" id="9807742at2"/>
<organism evidence="1 2">
    <name type="scientific">Devosia crocina</name>
    <dbReference type="NCBI Taxonomy" id="429728"/>
    <lineage>
        <taxon>Bacteria</taxon>
        <taxon>Pseudomonadati</taxon>
        <taxon>Pseudomonadota</taxon>
        <taxon>Alphaproteobacteria</taxon>
        <taxon>Hyphomicrobiales</taxon>
        <taxon>Devosiaceae</taxon>
        <taxon>Devosia</taxon>
    </lineage>
</organism>
<dbReference type="InterPro" id="IPR006439">
    <property type="entry name" value="HAD-SF_hydro_IA"/>
</dbReference>
<dbReference type="STRING" id="429728.SAMN05216456_1173"/>
<dbReference type="Pfam" id="PF00702">
    <property type="entry name" value="Hydrolase"/>
    <property type="match status" value="1"/>
</dbReference>
<evidence type="ECO:0000313" key="2">
    <source>
        <dbReference type="Proteomes" id="UP000199074"/>
    </source>
</evidence>
<dbReference type="PANTHER" id="PTHR43611:SF3">
    <property type="entry name" value="FLAVIN MONONUCLEOTIDE HYDROLASE 1, CHLOROPLATIC"/>
    <property type="match status" value="1"/>
</dbReference>
<dbReference type="Gene3D" id="3.40.50.1000">
    <property type="entry name" value="HAD superfamily/HAD-like"/>
    <property type="match status" value="1"/>
</dbReference>
<sequence length="223" mass="25635">MFLLAWEPPPSDASVTRALVFDVDGVLVHGYHARPELQRRWDQNLLADLGVDPDRFRDEFIFDIFVKKVVIGQTALISALDRRLPSLGFKGSSMEFANYWLSHDSQLNEPLLENLRRLKADADIRLFIATNQDHMRAQWLWQTLGLGTIFEDIFYSARAGVKKPNKAFFDFAASRMPGVEGMPLFFDDTPRVIEGARAYGWESVLFVDNDDFTNHPWIAERLK</sequence>
<keyword evidence="1" id="KW-0378">Hydrolase</keyword>
<dbReference type="PANTHER" id="PTHR43611">
    <property type="entry name" value="ALPHA-D-GLUCOSE 1-PHOSPHATE PHOSPHATASE"/>
    <property type="match status" value="1"/>
</dbReference>